<name>A0A975FX68_9CAUL</name>
<proteinExistence type="predicted"/>
<keyword evidence="2" id="KW-1185">Reference proteome</keyword>
<accession>A0A975FX68</accession>
<dbReference type="EMBL" id="CP073078">
    <property type="protein sequence ID" value="QUD86899.1"/>
    <property type="molecule type" value="Genomic_DNA"/>
</dbReference>
<dbReference type="AlphaFoldDB" id="A0A975FX68"/>
<reference evidence="1" key="1">
    <citation type="submission" date="2021-04" db="EMBL/GenBank/DDBJ databases">
        <title>The complete genome sequence of Caulobacter sp. S6.</title>
        <authorList>
            <person name="Tang Y."/>
            <person name="Ouyang W."/>
            <person name="Liu Q."/>
            <person name="Huang B."/>
            <person name="Guo Z."/>
            <person name="Lei P."/>
        </authorList>
    </citation>
    <scope>NUCLEOTIDE SEQUENCE</scope>
    <source>
        <strain evidence="1">S6</strain>
    </source>
</reference>
<sequence>MITFRVVKEEHGWSVRTGEQMCTPFWAKESAVREAKRMADAIRSHGTCAEVLVEGLAPGDQPRLIRGASVARLAAILNNQR</sequence>
<gene>
    <name evidence="1" type="ORF">KCG34_17730</name>
</gene>
<evidence type="ECO:0000313" key="1">
    <source>
        <dbReference type="EMBL" id="QUD86899.1"/>
    </source>
</evidence>
<evidence type="ECO:0000313" key="2">
    <source>
        <dbReference type="Proteomes" id="UP000676409"/>
    </source>
</evidence>
<evidence type="ECO:0008006" key="3">
    <source>
        <dbReference type="Google" id="ProtNLM"/>
    </source>
</evidence>
<dbReference type="Proteomes" id="UP000676409">
    <property type="component" value="Chromosome"/>
</dbReference>
<dbReference type="RefSeq" id="WP_211936951.1">
    <property type="nucleotide sequence ID" value="NZ_CP073078.1"/>
</dbReference>
<dbReference type="KEGG" id="caul:KCG34_17730"/>
<protein>
    <recommendedName>
        <fullName evidence="3">DUF2188 domain-containing protein</fullName>
    </recommendedName>
</protein>
<organism evidence="1 2">
    <name type="scientific">Phenylobacterium montanum</name>
    <dbReference type="NCBI Taxonomy" id="2823693"/>
    <lineage>
        <taxon>Bacteria</taxon>
        <taxon>Pseudomonadati</taxon>
        <taxon>Pseudomonadota</taxon>
        <taxon>Alphaproteobacteria</taxon>
        <taxon>Caulobacterales</taxon>
        <taxon>Caulobacteraceae</taxon>
        <taxon>Phenylobacterium</taxon>
    </lineage>
</organism>